<proteinExistence type="predicted"/>
<protein>
    <submittedName>
        <fullName evidence="1">Uncharacterized protein</fullName>
    </submittedName>
</protein>
<dbReference type="Proteomes" id="UP000243451">
    <property type="component" value="Unassembled WGS sequence"/>
</dbReference>
<evidence type="ECO:0000313" key="1">
    <source>
        <dbReference type="EMBL" id="POB00759.1"/>
    </source>
</evidence>
<organism evidence="1 2">
    <name type="scientific">Halopseudomonas oceani</name>
    <dbReference type="NCBI Taxonomy" id="1708783"/>
    <lineage>
        <taxon>Bacteria</taxon>
        <taxon>Pseudomonadati</taxon>
        <taxon>Pseudomonadota</taxon>
        <taxon>Gammaproteobacteria</taxon>
        <taxon>Pseudomonadales</taxon>
        <taxon>Pseudomonadaceae</taxon>
        <taxon>Halopseudomonas</taxon>
    </lineage>
</organism>
<reference evidence="1 2" key="1">
    <citation type="submission" date="2018-01" db="EMBL/GenBank/DDBJ databases">
        <title>Draft genome of the type strain Pseudomonas oceani DSM 100277 isolated from the deep water in Okinawa trough, northwestern Pacific Ocean.</title>
        <authorList>
            <person name="Gomila M."/>
            <person name="Mulet M."/>
            <person name="Garcia-Valdes E."/>
            <person name="Lalucat J."/>
        </authorList>
    </citation>
    <scope>NUCLEOTIDE SEQUENCE [LARGE SCALE GENOMIC DNA]</scope>
    <source>
        <strain evidence="1 2">DSM 100277</strain>
    </source>
</reference>
<keyword evidence="2" id="KW-1185">Reference proteome</keyword>
<accession>A0A2P4EQ63</accession>
<name>A0A2P4EQ63_9GAMM</name>
<sequence>MNVEKLIEQLGGKKVHGYKIWYVKGKYIEAERHTVYEHEGILRDPTFNVDGEQKILFVRDSKDTKGYDDRPLKIREGFTQKARLLANQLNERDTGVITLSKEESWDVMPSYEDWLAGNRQPNMWAAPKS</sequence>
<dbReference type="AlphaFoldDB" id="A0A2P4EQ63"/>
<dbReference type="EMBL" id="PPSK01000044">
    <property type="protein sequence ID" value="POB00759.1"/>
    <property type="molecule type" value="Genomic_DNA"/>
</dbReference>
<comment type="caution">
    <text evidence="1">The sequence shown here is derived from an EMBL/GenBank/DDBJ whole genome shotgun (WGS) entry which is preliminary data.</text>
</comment>
<gene>
    <name evidence="1" type="ORF">C1949_19040</name>
</gene>
<evidence type="ECO:0000313" key="2">
    <source>
        <dbReference type="Proteomes" id="UP000243451"/>
    </source>
</evidence>